<evidence type="ECO:0000259" key="2">
    <source>
        <dbReference type="Pfam" id="PF02557"/>
    </source>
</evidence>
<dbReference type="PROSITE" id="PS51257">
    <property type="entry name" value="PROKAR_LIPOPROTEIN"/>
    <property type="match status" value="1"/>
</dbReference>
<feature type="compositionally biased region" description="Basic and acidic residues" evidence="1">
    <location>
        <begin position="36"/>
        <end position="50"/>
    </location>
</feature>
<dbReference type="PANTHER" id="PTHR34385:SF1">
    <property type="entry name" value="PEPTIDOGLYCAN L-ALANYL-D-GLUTAMATE ENDOPEPTIDASE CWLK"/>
    <property type="match status" value="1"/>
</dbReference>
<name>A0ABD5IVJ9_9BACL</name>
<feature type="domain" description="D-alanyl-D-alanine carboxypeptidase-like core" evidence="2">
    <location>
        <begin position="130"/>
        <end position="258"/>
    </location>
</feature>
<dbReference type="SUPFAM" id="SSF55166">
    <property type="entry name" value="Hedgehog/DD-peptidase"/>
    <property type="match status" value="1"/>
</dbReference>
<dbReference type="Gene3D" id="3.30.1380.10">
    <property type="match status" value="1"/>
</dbReference>
<evidence type="ECO:0000313" key="4">
    <source>
        <dbReference type="Proteomes" id="UP001339962"/>
    </source>
</evidence>
<dbReference type="InterPro" id="IPR009045">
    <property type="entry name" value="Zn_M74/Hedgehog-like"/>
</dbReference>
<dbReference type="InterPro" id="IPR052179">
    <property type="entry name" value="DD-CPase-like"/>
</dbReference>
<dbReference type="RefSeq" id="WP_328217624.1">
    <property type="nucleotide sequence ID" value="NZ_JARTLI010000005.1"/>
</dbReference>
<dbReference type="AlphaFoldDB" id="A0ABD5IVJ9"/>
<proteinExistence type="predicted"/>
<gene>
    <name evidence="3" type="ORF">P9850_06045</name>
</gene>
<sequence>MQKVIITAIAAACLLGGCATQKEHMQHQSQEQTEPTDQHPEKVNTKEQGNETKAPVTEQETKPPTDSDLVLESQYWNVVEVKNGMKVIMNPANILAMVNKEQSLPSTYKPSDLVIPNVPFSFSETNVEKRHMRKEAANALEQLFTAARQASIQLVAVSGYRSYDRQKVLFDEEVRKNGKAKAVQAVAIPGQSEHQTGLAIDISSPSVRNGLTEAFGQTKEGKWVAAHAHEYGFIVRYPKGKEAITGYEYEPWHLRYVGTKAAKVIFEKGITLEEYFRIVKKV</sequence>
<evidence type="ECO:0000313" key="3">
    <source>
        <dbReference type="EMBL" id="MED5051421.1"/>
    </source>
</evidence>
<reference evidence="3 4" key="1">
    <citation type="submission" date="2023-03" db="EMBL/GenBank/DDBJ databases">
        <title>Bacillus Genome Sequencing.</title>
        <authorList>
            <person name="Dunlap C."/>
        </authorList>
    </citation>
    <scope>NUCLEOTIDE SEQUENCE [LARGE SCALE GENOMIC DNA]</scope>
    <source>
        <strain evidence="3 4">NRS-38</strain>
    </source>
</reference>
<feature type="region of interest" description="Disordered" evidence="1">
    <location>
        <begin position="24"/>
        <end position="67"/>
    </location>
</feature>
<dbReference type="PANTHER" id="PTHR34385">
    <property type="entry name" value="D-ALANYL-D-ALANINE CARBOXYPEPTIDASE"/>
    <property type="match status" value="1"/>
</dbReference>
<dbReference type="CDD" id="cd14852">
    <property type="entry name" value="LD-carboxypeptidase"/>
    <property type="match status" value="1"/>
</dbReference>
<organism evidence="3 4">
    <name type="scientific">Anoxybacteroides rupiense</name>
    <dbReference type="NCBI Taxonomy" id="311460"/>
    <lineage>
        <taxon>Bacteria</taxon>
        <taxon>Bacillati</taxon>
        <taxon>Bacillota</taxon>
        <taxon>Bacilli</taxon>
        <taxon>Bacillales</taxon>
        <taxon>Anoxybacillaceae</taxon>
        <taxon>Anoxybacteroides</taxon>
    </lineage>
</organism>
<accession>A0ABD5IVJ9</accession>
<dbReference type="InterPro" id="IPR003709">
    <property type="entry name" value="VanY-like_core_dom"/>
</dbReference>
<dbReference type="Pfam" id="PF02557">
    <property type="entry name" value="VanY"/>
    <property type="match status" value="1"/>
</dbReference>
<dbReference type="InterPro" id="IPR058193">
    <property type="entry name" value="VanY/YodJ_core_dom"/>
</dbReference>
<comment type="caution">
    <text evidence="3">The sequence shown here is derived from an EMBL/GenBank/DDBJ whole genome shotgun (WGS) entry which is preliminary data.</text>
</comment>
<evidence type="ECO:0000256" key="1">
    <source>
        <dbReference type="SAM" id="MobiDB-lite"/>
    </source>
</evidence>
<dbReference type="Proteomes" id="UP001339962">
    <property type="component" value="Unassembled WGS sequence"/>
</dbReference>
<dbReference type="EMBL" id="JARTLI010000005">
    <property type="protein sequence ID" value="MED5051421.1"/>
    <property type="molecule type" value="Genomic_DNA"/>
</dbReference>
<protein>
    <submittedName>
        <fullName evidence="3">M15 family metallopeptidase</fullName>
    </submittedName>
</protein>